<dbReference type="GO" id="GO:0032300">
    <property type="term" value="C:mismatch repair complex"/>
    <property type="evidence" value="ECO:0007669"/>
    <property type="project" value="InterPro"/>
</dbReference>
<dbReference type="EMBL" id="KK107131">
    <property type="protein sequence ID" value="EZA58194.1"/>
    <property type="molecule type" value="Genomic_DNA"/>
</dbReference>
<dbReference type="SUPFAM" id="SSF54211">
    <property type="entry name" value="Ribosomal protein S5 domain 2-like"/>
    <property type="match status" value="1"/>
</dbReference>
<comment type="similarity">
    <text evidence="1">Belongs to the DNA mismatch repair MutL/HexB family.</text>
</comment>
<feature type="domain" description="DNA mismatch repair protein S5" evidence="4">
    <location>
        <begin position="124"/>
        <end position="252"/>
    </location>
</feature>
<dbReference type="PANTHER" id="PTHR10073">
    <property type="entry name" value="DNA MISMATCH REPAIR PROTEIN MLH, PMS, MUTL"/>
    <property type="match status" value="1"/>
</dbReference>
<dbReference type="InterPro" id="IPR020568">
    <property type="entry name" value="Ribosomal_Su5_D2-typ_SF"/>
</dbReference>
<protein>
    <submittedName>
        <fullName evidence="5">DNA mismatch repair protein Mlh3</fullName>
    </submittedName>
</protein>
<evidence type="ECO:0000256" key="2">
    <source>
        <dbReference type="ARBA" id="ARBA00022763"/>
    </source>
</evidence>
<dbReference type="SUPFAM" id="SSF118116">
    <property type="entry name" value="DNA mismatch repair protein MutL"/>
    <property type="match status" value="1"/>
</dbReference>
<dbReference type="InterPro" id="IPR014721">
    <property type="entry name" value="Ribsml_uS5_D2-typ_fold_subgr"/>
</dbReference>
<sequence length="543" mass="62914">MGSQYQMCELNKLSNTLTNIRQLSDTLTIASRYQDSTETFMKVFKMSYASNLTQIEQRPSRGTTISVYGFHETPVDKKWNISTICFLIATIAVKQLEVSFSIRDEERKKVVLRIARSHSPVEVLRTLFGKNLPLNHIWLIRCNAEYNMSYHGYIGLSDENTAQWIFLNHKLIYCPLILKLIEASFKRKLRLSINQETNRQDLRNKNIFILIFLTFSPKTFTFVTENEKRYVMFYDMQKILNNIKNSVFKCLTEQIKDRTAPYSCETQLVKQIYLKSERPILHNDINARNKSLTSLMKERKIKEREKVVTIAIKRKKITSASIIINQVNNEFIAAWVMFNKMKILLMMDQHAVHERIRYENLLLRYKAQNGGELLSTNLREPLAIKLPTEACNLLLRNKILLKKYGVNLGSLKENTLLIRTVPQCLITNSNHCNNKKILSKIYGLLNDILTKRNTTNHANMIPLTVHNAIASEACHGAIKFGDELTLDQCLYLVKLLKNTKFPNRCAHGRPTVVPVMELSELERRDTKKCGVCIAVIDFITIKR</sequence>
<organism evidence="5 6">
    <name type="scientific">Ooceraea biroi</name>
    <name type="common">Clonal raider ant</name>
    <name type="synonym">Cerapachys biroi</name>
    <dbReference type="NCBI Taxonomy" id="2015173"/>
    <lineage>
        <taxon>Eukaryota</taxon>
        <taxon>Metazoa</taxon>
        <taxon>Ecdysozoa</taxon>
        <taxon>Arthropoda</taxon>
        <taxon>Hexapoda</taxon>
        <taxon>Insecta</taxon>
        <taxon>Pterygota</taxon>
        <taxon>Neoptera</taxon>
        <taxon>Endopterygota</taxon>
        <taxon>Hymenoptera</taxon>
        <taxon>Apocrita</taxon>
        <taxon>Aculeata</taxon>
        <taxon>Formicoidea</taxon>
        <taxon>Formicidae</taxon>
        <taxon>Dorylinae</taxon>
        <taxon>Ooceraea</taxon>
    </lineage>
</organism>
<keyword evidence="2" id="KW-0227">DNA damage</keyword>
<dbReference type="InterPro" id="IPR014790">
    <property type="entry name" value="MutL_C"/>
</dbReference>
<feature type="domain" description="MutL C-terminal dimerisation" evidence="3">
    <location>
        <begin position="323"/>
        <end position="484"/>
    </location>
</feature>
<dbReference type="OrthoDB" id="429932at2759"/>
<dbReference type="GO" id="GO:0005524">
    <property type="term" value="F:ATP binding"/>
    <property type="evidence" value="ECO:0007669"/>
    <property type="project" value="InterPro"/>
</dbReference>
<dbReference type="InterPro" id="IPR013507">
    <property type="entry name" value="DNA_mismatch_S5_2-like"/>
</dbReference>
<dbReference type="Gene3D" id="3.30.230.10">
    <property type="match status" value="1"/>
</dbReference>
<proteinExistence type="inferred from homology"/>
<dbReference type="InterPro" id="IPR036890">
    <property type="entry name" value="HATPase_C_sf"/>
</dbReference>
<evidence type="ECO:0000313" key="6">
    <source>
        <dbReference type="Proteomes" id="UP000053097"/>
    </source>
</evidence>
<dbReference type="Gene3D" id="3.30.1370.100">
    <property type="entry name" value="MutL, C-terminal domain, regulatory subdomain"/>
    <property type="match status" value="1"/>
</dbReference>
<keyword evidence="6" id="KW-1185">Reference proteome</keyword>
<dbReference type="GO" id="GO:0140664">
    <property type="term" value="F:ATP-dependent DNA damage sensor activity"/>
    <property type="evidence" value="ECO:0007669"/>
    <property type="project" value="InterPro"/>
</dbReference>
<evidence type="ECO:0000256" key="1">
    <source>
        <dbReference type="ARBA" id="ARBA00006082"/>
    </source>
</evidence>
<dbReference type="STRING" id="2015173.A0A026WSX3"/>
<evidence type="ECO:0000259" key="4">
    <source>
        <dbReference type="SMART" id="SM01340"/>
    </source>
</evidence>
<dbReference type="AlphaFoldDB" id="A0A026WSX3"/>
<dbReference type="InterPro" id="IPR037198">
    <property type="entry name" value="MutL_C_sf"/>
</dbReference>
<gene>
    <name evidence="5" type="ORF">X777_01558</name>
</gene>
<dbReference type="PANTHER" id="PTHR10073:SF47">
    <property type="entry name" value="DNA MISMATCH REPAIR PROTEIN MLH3"/>
    <property type="match status" value="1"/>
</dbReference>
<dbReference type="SMART" id="SM00853">
    <property type="entry name" value="MutL_C"/>
    <property type="match status" value="1"/>
</dbReference>
<evidence type="ECO:0000259" key="3">
    <source>
        <dbReference type="SMART" id="SM00853"/>
    </source>
</evidence>
<dbReference type="OMA" id="EACHGAI"/>
<dbReference type="InterPro" id="IPR042120">
    <property type="entry name" value="MutL_C_dimsub"/>
</dbReference>
<dbReference type="InterPro" id="IPR042121">
    <property type="entry name" value="MutL_C_regsub"/>
</dbReference>
<reference evidence="5 6" key="1">
    <citation type="journal article" date="2014" name="Curr. Biol.">
        <title>The genome of the clonal raider ant Cerapachys biroi.</title>
        <authorList>
            <person name="Oxley P.R."/>
            <person name="Ji L."/>
            <person name="Fetter-Pruneda I."/>
            <person name="McKenzie S.K."/>
            <person name="Li C."/>
            <person name="Hu H."/>
            <person name="Zhang G."/>
            <person name="Kronauer D.J."/>
        </authorList>
    </citation>
    <scope>NUCLEOTIDE SEQUENCE [LARGE SCALE GENOMIC DNA]</scope>
</reference>
<dbReference type="Gene3D" id="3.30.1540.20">
    <property type="entry name" value="MutL, C-terminal domain, dimerisation subdomain"/>
    <property type="match status" value="1"/>
</dbReference>
<accession>A0A026WSX3</accession>
<name>A0A026WSX3_OOCBI</name>
<evidence type="ECO:0000313" key="5">
    <source>
        <dbReference type="EMBL" id="EZA58194.1"/>
    </source>
</evidence>
<dbReference type="GO" id="GO:0030983">
    <property type="term" value="F:mismatched DNA binding"/>
    <property type="evidence" value="ECO:0007669"/>
    <property type="project" value="InterPro"/>
</dbReference>
<dbReference type="Proteomes" id="UP000053097">
    <property type="component" value="Unassembled WGS sequence"/>
</dbReference>
<dbReference type="InterPro" id="IPR038973">
    <property type="entry name" value="MutL/Mlh/Pms-like"/>
</dbReference>
<dbReference type="Gene3D" id="3.30.565.10">
    <property type="entry name" value="Histidine kinase-like ATPase, C-terminal domain"/>
    <property type="match status" value="1"/>
</dbReference>
<dbReference type="GO" id="GO:0006298">
    <property type="term" value="P:mismatch repair"/>
    <property type="evidence" value="ECO:0007669"/>
    <property type="project" value="InterPro"/>
</dbReference>
<dbReference type="GO" id="GO:0016887">
    <property type="term" value="F:ATP hydrolysis activity"/>
    <property type="evidence" value="ECO:0007669"/>
    <property type="project" value="InterPro"/>
</dbReference>
<dbReference type="Pfam" id="PF08676">
    <property type="entry name" value="MutL_C"/>
    <property type="match status" value="1"/>
</dbReference>
<dbReference type="SMART" id="SM01340">
    <property type="entry name" value="DNA_mis_repair"/>
    <property type="match status" value="1"/>
</dbReference>